<evidence type="ECO:0000313" key="2">
    <source>
        <dbReference type="EMBL" id="KAH7318615.1"/>
    </source>
</evidence>
<dbReference type="GO" id="GO:0003824">
    <property type="term" value="F:catalytic activity"/>
    <property type="evidence" value="ECO:0007669"/>
    <property type="project" value="InterPro"/>
</dbReference>
<dbReference type="PANTHER" id="PTHR48228">
    <property type="entry name" value="SUCCINYL-COA--D-CITRAMALATE COA-TRANSFERASE"/>
    <property type="match status" value="1"/>
</dbReference>
<dbReference type="InterPro" id="IPR050509">
    <property type="entry name" value="CoA-transferase_III"/>
</dbReference>
<comment type="similarity">
    <text evidence="1">Belongs to the CoA-transferase III family.</text>
</comment>
<keyword evidence="3" id="KW-1185">Reference proteome</keyword>
<comment type="caution">
    <text evidence="2">The sequence shown here is derived from an EMBL/GenBank/DDBJ whole genome shotgun (WGS) entry which is preliminary data.</text>
</comment>
<proteinExistence type="inferred from homology"/>
<evidence type="ECO:0000313" key="3">
    <source>
        <dbReference type="Proteomes" id="UP000813444"/>
    </source>
</evidence>
<dbReference type="EMBL" id="JAGPNK010000007">
    <property type="protein sequence ID" value="KAH7318615.1"/>
    <property type="molecule type" value="Genomic_DNA"/>
</dbReference>
<dbReference type="Gene3D" id="3.40.50.10540">
    <property type="entry name" value="Crotonobetainyl-coa:carnitine coa-transferase, domain 1"/>
    <property type="match status" value="1"/>
</dbReference>
<evidence type="ECO:0000256" key="1">
    <source>
        <dbReference type="ARBA" id="ARBA00008383"/>
    </source>
</evidence>
<dbReference type="OrthoDB" id="16747at2759"/>
<dbReference type="PANTHER" id="PTHR48228:SF5">
    <property type="entry name" value="ALPHA-METHYLACYL-COA RACEMASE"/>
    <property type="match status" value="1"/>
</dbReference>
<dbReference type="InterPro" id="IPR044855">
    <property type="entry name" value="CoA-Trfase_III_dom3_sf"/>
</dbReference>
<dbReference type="SUPFAM" id="SSF89796">
    <property type="entry name" value="CoA-transferase family III (CaiB/BaiF)"/>
    <property type="match status" value="1"/>
</dbReference>
<accession>A0A8K0SPE9</accession>
<reference evidence="2" key="1">
    <citation type="journal article" date="2021" name="Nat. Commun.">
        <title>Genetic determinants of endophytism in the Arabidopsis root mycobiome.</title>
        <authorList>
            <person name="Mesny F."/>
            <person name="Miyauchi S."/>
            <person name="Thiergart T."/>
            <person name="Pickel B."/>
            <person name="Atanasova L."/>
            <person name="Karlsson M."/>
            <person name="Huettel B."/>
            <person name="Barry K.W."/>
            <person name="Haridas S."/>
            <person name="Chen C."/>
            <person name="Bauer D."/>
            <person name="Andreopoulos W."/>
            <person name="Pangilinan J."/>
            <person name="LaButti K."/>
            <person name="Riley R."/>
            <person name="Lipzen A."/>
            <person name="Clum A."/>
            <person name="Drula E."/>
            <person name="Henrissat B."/>
            <person name="Kohler A."/>
            <person name="Grigoriev I.V."/>
            <person name="Martin F.M."/>
            <person name="Hacquard S."/>
        </authorList>
    </citation>
    <scope>NUCLEOTIDE SEQUENCE</scope>
    <source>
        <strain evidence="2">MPI-CAGE-CH-0235</strain>
    </source>
</reference>
<dbReference type="Proteomes" id="UP000813444">
    <property type="component" value="Unassembled WGS sequence"/>
</dbReference>
<dbReference type="Gene3D" id="3.30.1540.10">
    <property type="entry name" value="formyl-coa transferase, domain 3"/>
    <property type="match status" value="1"/>
</dbReference>
<sequence>MAAGPLPLQGIKVLEFAGLAPGPYAGMLLADAGASVLRVDRATKHPNPSPTPDILARGKASIAVDLKDPRGVALLRKLLRGVDVLIDPFRPGVLEKLGLGPDVVLADNPRLVYARMAGFRRDGRYAHMAGHDINYLAVSGVLAMLGRAGEKPHAPWNLLADFAGGGAVLVQGILLALLARQGSGSGQVVEANMVDGSSYLATFARVARRTHVGGGPRGQNLLDGGAPFYDTYETRDGRHVAVGSIEPAFFAALLAGLGLAGQGWEARQQDRGSWPALRRLLEETFRGRTRAEWEAVFDGTDACCTPVLTYEELESGGGGEGREGEQRPLVTLRATPLREEKGEGAGYAPCVLRPGEGGEAVLREWLGWEAGRDFQVREGGLVSAGKAKL</sequence>
<dbReference type="InterPro" id="IPR023606">
    <property type="entry name" value="CoA-Trfase_III_dom_1_sf"/>
</dbReference>
<gene>
    <name evidence="2" type="ORF">B0I35DRAFT_353921</name>
</gene>
<dbReference type="InterPro" id="IPR003673">
    <property type="entry name" value="CoA-Trfase_fam_III"/>
</dbReference>
<protein>
    <submittedName>
        <fullName evidence="2">CoA-transferase family III domain-containing protein</fullName>
    </submittedName>
</protein>
<name>A0A8K0SPE9_9HYPO</name>
<dbReference type="Pfam" id="PF02515">
    <property type="entry name" value="CoA_transf_3"/>
    <property type="match status" value="1"/>
</dbReference>
<dbReference type="AlphaFoldDB" id="A0A8K0SPE9"/>
<organism evidence="2 3">
    <name type="scientific">Stachybotrys elegans</name>
    <dbReference type="NCBI Taxonomy" id="80388"/>
    <lineage>
        <taxon>Eukaryota</taxon>
        <taxon>Fungi</taxon>
        <taxon>Dikarya</taxon>
        <taxon>Ascomycota</taxon>
        <taxon>Pezizomycotina</taxon>
        <taxon>Sordariomycetes</taxon>
        <taxon>Hypocreomycetidae</taxon>
        <taxon>Hypocreales</taxon>
        <taxon>Stachybotryaceae</taxon>
        <taxon>Stachybotrys</taxon>
    </lineage>
</organism>